<keyword evidence="2" id="KW-1185">Reference proteome</keyword>
<dbReference type="AlphaFoldDB" id="A0A3D9RIT6"/>
<dbReference type="Proteomes" id="UP000256429">
    <property type="component" value="Unassembled WGS sequence"/>
</dbReference>
<name>A0A3D9RIT6_9FLAO</name>
<evidence type="ECO:0000313" key="2">
    <source>
        <dbReference type="Proteomes" id="UP000256429"/>
    </source>
</evidence>
<dbReference type="OrthoDB" id="282517at2"/>
<sequence>MIAPDELNDNELLEQIENCTLSPTFFTHEVLLRMTYILIKKYGLEEAIKKNCEIKEQYFQKALNSNKFNYTLTRAYTEILHHFINNSKNTNFDKLLRDFPRLRYNFKDLVRTHYGYDILKEHRKEDSQPPRPILFTF</sequence>
<evidence type="ECO:0000313" key="1">
    <source>
        <dbReference type="EMBL" id="REE79793.1"/>
    </source>
</evidence>
<dbReference type="RefSeq" id="WP_115882117.1">
    <property type="nucleotide sequence ID" value="NZ_QTTQ01000012.1"/>
</dbReference>
<dbReference type="EMBL" id="QTTQ01000012">
    <property type="protein sequence ID" value="REE79793.1"/>
    <property type="molecule type" value="Genomic_DNA"/>
</dbReference>
<organism evidence="1 2">
    <name type="scientific">Lutibacter oceani</name>
    <dbReference type="NCBI Taxonomy" id="1853311"/>
    <lineage>
        <taxon>Bacteria</taxon>
        <taxon>Pseudomonadati</taxon>
        <taxon>Bacteroidota</taxon>
        <taxon>Flavobacteriia</taxon>
        <taxon>Flavobacteriales</taxon>
        <taxon>Flavobacteriaceae</taxon>
        <taxon>Lutibacter</taxon>
    </lineage>
</organism>
<accession>A0A3D9RIT6</accession>
<protein>
    <submittedName>
        <fullName evidence="1">Uncharacterized protein</fullName>
    </submittedName>
</protein>
<proteinExistence type="predicted"/>
<comment type="caution">
    <text evidence="1">The sequence shown here is derived from an EMBL/GenBank/DDBJ whole genome shotgun (WGS) entry which is preliminary data.</text>
</comment>
<gene>
    <name evidence="1" type="ORF">BX611_2689</name>
</gene>
<reference evidence="1 2" key="1">
    <citation type="submission" date="2018-08" db="EMBL/GenBank/DDBJ databases">
        <title>Genomic Encyclopedia of Type Strains, Phase III (KMG-III): the genomes of soil and plant-associated and newly described type strains.</title>
        <authorList>
            <person name="Whitman W."/>
        </authorList>
    </citation>
    <scope>NUCLEOTIDE SEQUENCE [LARGE SCALE GENOMIC DNA]</scope>
    <source>
        <strain evidence="1 2">325-5</strain>
    </source>
</reference>